<proteinExistence type="predicted"/>
<organism evidence="2">
    <name type="scientific">freshwater metagenome</name>
    <dbReference type="NCBI Taxonomy" id="449393"/>
    <lineage>
        <taxon>unclassified sequences</taxon>
        <taxon>metagenomes</taxon>
        <taxon>ecological metagenomes</taxon>
    </lineage>
</organism>
<protein>
    <submittedName>
        <fullName evidence="2">Unannotated protein</fullName>
    </submittedName>
</protein>
<evidence type="ECO:0000313" key="2">
    <source>
        <dbReference type="EMBL" id="CAB4543423.1"/>
    </source>
</evidence>
<dbReference type="EMBL" id="CAEZSO010000090">
    <property type="protein sequence ID" value="CAB4543423.1"/>
    <property type="molecule type" value="Genomic_DNA"/>
</dbReference>
<gene>
    <name evidence="2" type="ORF">UFOPK1446_00534</name>
</gene>
<accession>A0A6J6BYY0</accession>
<dbReference type="Gene3D" id="3.40.190.10">
    <property type="entry name" value="Periplasmic binding protein-like II"/>
    <property type="match status" value="2"/>
</dbReference>
<keyword evidence="1" id="KW-0812">Transmembrane</keyword>
<keyword evidence="1" id="KW-0472">Membrane</keyword>
<dbReference type="SUPFAM" id="SSF53850">
    <property type="entry name" value="Periplasmic binding protein-like II"/>
    <property type="match status" value="1"/>
</dbReference>
<evidence type="ECO:0000256" key="1">
    <source>
        <dbReference type="SAM" id="Phobius"/>
    </source>
</evidence>
<dbReference type="AlphaFoldDB" id="A0A6J6BYY0"/>
<reference evidence="2" key="1">
    <citation type="submission" date="2020-05" db="EMBL/GenBank/DDBJ databases">
        <authorList>
            <person name="Chiriac C."/>
            <person name="Salcher M."/>
            <person name="Ghai R."/>
            <person name="Kavagutti S V."/>
        </authorList>
    </citation>
    <scope>NUCLEOTIDE SEQUENCE</scope>
</reference>
<keyword evidence="1" id="KW-1133">Transmembrane helix</keyword>
<sequence>MNQRMKARMSASAVLAIAVMTLAPLTQVNASPVRAFTTSAVTVDGSGDFSDLKVTVAQTRNLLDQVVEISWEGATPTQPGSGQYAINYLQIMQCWGDDPAGPNREQCQYGGLTGDSRGGAQTASRQVNYGANLIDPLENLKPPAGSLSNVYVPFQSVTGKTTDSAVNEFYDGSTTNEVPYSQTRVDGTGREYFNVQTLKDAPGLGCGEPIDNGTSVKGRSCWLVIVPRSNREVDGSVRTISTSDQLISSPLSQSNWNNRLVVKLQFEPAGQPCPLGREERKTVGHEQIAEAILRWQPKLCEGKGAVYSYSQVSDETARRELKSDDPGLVYLSKPLEPGSVPSTTPAVYAPVGVSGLTIAFNIESQSPYRASPEIKQRDGQRITTLKLTPRLVAKLLTQSYRRAVDVEAPSVTGNPLDMTKDPDFKQSNPQFDGLSISLSDLLLPAGRSDAVSTVWKWLESDSEAAAFIKGTPDPWGMKVNPNYKALRLARDDYPKADPFCRSFVDARPKLCTLDAHPYAPDMGSAARAAARGDSLARSNWDPTAEPPSWKKGAVQPTGTRALMALVDTASAERFGLVTAAIRNANGEFVKPTSASMSAALTGATLNADKSVLVVDPAYKNDQAYPLTQISYAATVPAALSALARSDYATLLTYAAADGQTFGLEPGELPAGYAPMSATLRARTIAVAAQIKNYKPGVAPSEQTVNEPTTSVPGAGEPVSVETLMESSTNGSLTVNTANTSLIAATVNPLGKVRFVPAVILLLSVVAGLGGAFLIRLGRA</sequence>
<name>A0A6J6BYY0_9ZZZZ</name>
<feature type="transmembrane region" description="Helical" evidence="1">
    <location>
        <begin position="754"/>
        <end position="774"/>
    </location>
</feature>